<dbReference type="GO" id="GO:0004322">
    <property type="term" value="F:ferroxidase activity"/>
    <property type="evidence" value="ECO:0007669"/>
    <property type="project" value="TreeGrafter"/>
</dbReference>
<dbReference type="InterPro" id="IPR011706">
    <property type="entry name" value="Cu-oxidase_C"/>
</dbReference>
<evidence type="ECO:0000259" key="10">
    <source>
        <dbReference type="Pfam" id="PF07732"/>
    </source>
</evidence>
<dbReference type="InterPro" id="IPR044130">
    <property type="entry name" value="CuRO_2_Fet3-like"/>
</dbReference>
<dbReference type="STRING" id="28573.A0A0U1LW23"/>
<dbReference type="SUPFAM" id="SSF49503">
    <property type="entry name" value="Cupredoxins"/>
    <property type="match status" value="3"/>
</dbReference>
<dbReference type="AlphaFoldDB" id="A0A0U1LW23"/>
<feature type="domain" description="Plastocyanin-like" evidence="10">
    <location>
        <begin position="28"/>
        <end position="143"/>
    </location>
</feature>
<dbReference type="CDD" id="cd13877">
    <property type="entry name" value="CuRO_2_Fet3p_like"/>
    <property type="match status" value="1"/>
</dbReference>
<evidence type="ECO:0000313" key="12">
    <source>
        <dbReference type="Proteomes" id="UP000054383"/>
    </source>
</evidence>
<dbReference type="Pfam" id="PF07731">
    <property type="entry name" value="Cu-oxidase_2"/>
    <property type="match status" value="1"/>
</dbReference>
<gene>
    <name evidence="11" type="ORF">PISL3812_04432</name>
</gene>
<dbReference type="PROSITE" id="PS00079">
    <property type="entry name" value="MULTICOPPER_OXIDASE1"/>
    <property type="match status" value="2"/>
</dbReference>
<dbReference type="Gene3D" id="2.60.40.420">
    <property type="entry name" value="Cupredoxins - blue copper proteins"/>
    <property type="match status" value="3"/>
</dbReference>
<dbReference type="GO" id="GO:0033573">
    <property type="term" value="C:high-affinity iron permease complex"/>
    <property type="evidence" value="ECO:0007669"/>
    <property type="project" value="TreeGrafter"/>
</dbReference>
<dbReference type="EMBL" id="CVMT01000003">
    <property type="protein sequence ID" value="CRG87415.1"/>
    <property type="molecule type" value="Genomic_DNA"/>
</dbReference>
<sequence length="555" mass="62073">MFLHILILCFSGIAQLVAAKVVHLRWEITWVNAAPDGFERPVIGINGEWPCPQIDVDVGDRLIVDVENCLGNQSTGIHWHGMHQYMTSTMDGSSAVSQCPVAPGSTIRYDFITDQAGTYWYHSHNMGQYPDGLRGALIVHDPNPPFEYDDEFTVLLSDWYHKQMPELLEEYQSADPEQSGQGNEPIPDIALINDSTESIFKVEPNKTYFVHIICIGNWPGHTFLFDDHEMTVVEVDGVWVEPYPVGKRNIRVATGQRMGVLIKTKPDASKNYAFWNTMDINMMFVYENQAIPEGYNPNITAWLVYDESLPLPEPPVLSEFDFVDDVEFVPVDQEPLLGPVDHQIVLNTGQTDINNITRFSINGQSYIPQQVPTLYTALTVGPEYYSNPEVYGDVNPLVLKNNDIVEVIINNYHGNLHPWHLHGHQFQVLQRTDVNGGAFNGYFANISSTPVRRDTIMVQNYGHTVIRFRANNPGVWLLHCHIEWHVASGLVATIIEAPDQIQKLFVPVNHLDVCDAYGSPSSGNAAGKSGLDLTGANDYIYPGDSGASYPPPALP</sequence>
<dbReference type="InterPro" id="IPR001117">
    <property type="entry name" value="Cu-oxidase_2nd"/>
</dbReference>
<feature type="signal peptide" evidence="7">
    <location>
        <begin position="1"/>
        <end position="19"/>
    </location>
</feature>
<dbReference type="PANTHER" id="PTHR11709:SF361">
    <property type="entry name" value="IRON TRANSPORT MULTICOPPER OXIDASE FET3"/>
    <property type="match status" value="1"/>
</dbReference>
<feature type="chain" id="PRO_5006711299" evidence="7">
    <location>
        <begin position="20"/>
        <end position="555"/>
    </location>
</feature>
<dbReference type="InterPro" id="IPR008972">
    <property type="entry name" value="Cupredoxin"/>
</dbReference>
<dbReference type="InterPro" id="IPR033138">
    <property type="entry name" value="Cu_oxidase_CS"/>
</dbReference>
<evidence type="ECO:0000256" key="7">
    <source>
        <dbReference type="SAM" id="SignalP"/>
    </source>
</evidence>
<keyword evidence="12" id="KW-1185">Reference proteome</keyword>
<keyword evidence="3 7" id="KW-0732">Signal</keyword>
<protein>
    <submittedName>
        <fullName evidence="11">Uncharacterized protein</fullName>
    </submittedName>
</protein>
<evidence type="ECO:0000256" key="2">
    <source>
        <dbReference type="ARBA" id="ARBA00022723"/>
    </source>
</evidence>
<dbReference type="Pfam" id="PF00394">
    <property type="entry name" value="Cu-oxidase"/>
    <property type="match status" value="1"/>
</dbReference>
<organism evidence="11 12">
    <name type="scientific">Talaromyces islandicus</name>
    <name type="common">Penicillium islandicum</name>
    <dbReference type="NCBI Taxonomy" id="28573"/>
    <lineage>
        <taxon>Eukaryota</taxon>
        <taxon>Fungi</taxon>
        <taxon>Dikarya</taxon>
        <taxon>Ascomycota</taxon>
        <taxon>Pezizomycotina</taxon>
        <taxon>Eurotiomycetes</taxon>
        <taxon>Eurotiomycetidae</taxon>
        <taxon>Eurotiales</taxon>
        <taxon>Trichocomaceae</taxon>
        <taxon>Talaromyces</taxon>
        <taxon>Talaromyces sect. Islandici</taxon>
    </lineage>
</organism>
<dbReference type="GO" id="GO:0005507">
    <property type="term" value="F:copper ion binding"/>
    <property type="evidence" value="ECO:0007669"/>
    <property type="project" value="InterPro"/>
</dbReference>
<dbReference type="PANTHER" id="PTHR11709">
    <property type="entry name" value="MULTI-COPPER OXIDASE"/>
    <property type="match status" value="1"/>
</dbReference>
<evidence type="ECO:0000256" key="3">
    <source>
        <dbReference type="ARBA" id="ARBA00022729"/>
    </source>
</evidence>
<dbReference type="PROSITE" id="PS00080">
    <property type="entry name" value="MULTICOPPER_OXIDASE2"/>
    <property type="match status" value="1"/>
</dbReference>
<reference evidence="11 12" key="1">
    <citation type="submission" date="2015-04" db="EMBL/GenBank/DDBJ databases">
        <authorList>
            <person name="Syromyatnikov M.Y."/>
            <person name="Popov V.N."/>
        </authorList>
    </citation>
    <scope>NUCLEOTIDE SEQUENCE [LARGE SCALE GENOMIC DNA]</scope>
    <source>
        <strain evidence="11">WF-38-12</strain>
    </source>
</reference>
<dbReference type="FunFam" id="2.60.40.420:FF:000022">
    <property type="entry name" value="FET5p Multicopper oxidase"/>
    <property type="match status" value="1"/>
</dbReference>
<dbReference type="OMA" id="GNLHPWH"/>
<evidence type="ECO:0000256" key="1">
    <source>
        <dbReference type="ARBA" id="ARBA00010609"/>
    </source>
</evidence>
<dbReference type="Proteomes" id="UP000054383">
    <property type="component" value="Unassembled WGS sequence"/>
</dbReference>
<comment type="similarity">
    <text evidence="1">Belongs to the multicopper oxidase family.</text>
</comment>
<evidence type="ECO:0000313" key="11">
    <source>
        <dbReference type="EMBL" id="CRG87415.1"/>
    </source>
</evidence>
<dbReference type="Pfam" id="PF07732">
    <property type="entry name" value="Cu-oxidase_3"/>
    <property type="match status" value="1"/>
</dbReference>
<dbReference type="FunFam" id="2.60.40.420:FF:000071">
    <property type="entry name" value="Conidial pigment biosynthesis oxidase Abr1/brown 1"/>
    <property type="match status" value="1"/>
</dbReference>
<feature type="domain" description="Plastocyanin-like" evidence="8">
    <location>
        <begin position="151"/>
        <end position="308"/>
    </location>
</feature>
<dbReference type="GO" id="GO:0033215">
    <property type="term" value="P:reductive iron assimilation"/>
    <property type="evidence" value="ECO:0007669"/>
    <property type="project" value="TreeGrafter"/>
</dbReference>
<evidence type="ECO:0000256" key="4">
    <source>
        <dbReference type="ARBA" id="ARBA00023002"/>
    </source>
</evidence>
<feature type="domain" description="Plastocyanin-like" evidence="9">
    <location>
        <begin position="366"/>
        <end position="499"/>
    </location>
</feature>
<accession>A0A0U1LW23</accession>
<name>A0A0U1LW23_TALIS</name>
<keyword evidence="5" id="KW-0186">Copper</keyword>
<proteinExistence type="inferred from homology"/>
<keyword evidence="2" id="KW-0479">Metal-binding</keyword>
<evidence type="ECO:0000259" key="9">
    <source>
        <dbReference type="Pfam" id="PF07731"/>
    </source>
</evidence>
<dbReference type="InterPro" id="IPR002355">
    <property type="entry name" value="Cu_oxidase_Cu_BS"/>
</dbReference>
<dbReference type="OrthoDB" id="2121828at2759"/>
<dbReference type="InterPro" id="IPR045087">
    <property type="entry name" value="Cu-oxidase_fam"/>
</dbReference>
<dbReference type="GO" id="GO:0010106">
    <property type="term" value="P:cellular response to iron ion starvation"/>
    <property type="evidence" value="ECO:0007669"/>
    <property type="project" value="TreeGrafter"/>
</dbReference>
<evidence type="ECO:0000256" key="5">
    <source>
        <dbReference type="ARBA" id="ARBA00023008"/>
    </source>
</evidence>
<keyword evidence="4" id="KW-0560">Oxidoreductase</keyword>
<evidence type="ECO:0000259" key="8">
    <source>
        <dbReference type="Pfam" id="PF00394"/>
    </source>
</evidence>
<keyword evidence="6" id="KW-0325">Glycoprotein</keyword>
<evidence type="ECO:0000256" key="6">
    <source>
        <dbReference type="ARBA" id="ARBA00023180"/>
    </source>
</evidence>
<dbReference type="InterPro" id="IPR011707">
    <property type="entry name" value="Cu-oxidase-like_N"/>
</dbReference>